<dbReference type="RefSeq" id="WP_097792951.1">
    <property type="nucleotide sequence ID" value="NZ_NOUV01000015.1"/>
</dbReference>
<dbReference type="InterPro" id="IPR036388">
    <property type="entry name" value="WH-like_DNA-bd_sf"/>
</dbReference>
<protein>
    <recommendedName>
        <fullName evidence="5">Heat-inducible transcription repressor HrcA</fullName>
    </recommendedName>
</protein>
<proteinExistence type="inferred from homology"/>
<comment type="caution">
    <text evidence="7">The sequence shown here is derived from an EMBL/GenBank/DDBJ whole genome shotgun (WGS) entry which is preliminary data.</text>
</comment>
<dbReference type="SUPFAM" id="SSF46785">
    <property type="entry name" value="Winged helix' DNA-binding domain"/>
    <property type="match status" value="1"/>
</dbReference>
<feature type="domain" description="Heat-inducible transcription repressor HrcA C-terminal" evidence="6">
    <location>
        <begin position="106"/>
        <end position="319"/>
    </location>
</feature>
<dbReference type="Gene3D" id="1.10.10.10">
    <property type="entry name" value="Winged helix-like DNA-binding domain superfamily/Winged helix DNA-binding domain"/>
    <property type="match status" value="1"/>
</dbReference>
<dbReference type="InterPro" id="IPR029016">
    <property type="entry name" value="GAF-like_dom_sf"/>
</dbReference>
<dbReference type="InterPro" id="IPR036390">
    <property type="entry name" value="WH_DNA-bd_sf"/>
</dbReference>
<accession>A0A2A7B4E6</accession>
<comment type="function">
    <text evidence="5">Negative regulator of class I heat shock genes (grpE-dnaK-dnaJ and groELS operons). Prevents heat-shock induction of these operons.</text>
</comment>
<sequence>MTMDARKQRVLQAIVALYGLEGEPVGSSVLANYFDMAVSSATLRNEMAALTKLGLLEQPHTSAGRVPSAKGYRYYLDNLLTDDQPLDRVTRARVDAVFASLDHEPEKLAQGAARALAQISGCTAAISTPCAEDLCIAHYEVVQVGRSAAAVLAVTTAGYVRTRVARVRTGLSREDAAALAALLNRNLTFVAPMDLSPRLLAELCGQISPELVPVVSAAAAILQDSTKPHVYLGGEQYLLDWPQLEGKVGSILSLLSDEEAAARLIAPPTEQSESILLGEDIEPQIPGLCIVSDRYLVGGGLWGSVALIGPTRMPFQKLMPLLHTFADQLGEGMSGKRKDTPQAAAPRRTVIYKEDLE</sequence>
<dbReference type="Pfam" id="PF01628">
    <property type="entry name" value="HrcA"/>
    <property type="match status" value="1"/>
</dbReference>
<evidence type="ECO:0000256" key="4">
    <source>
        <dbReference type="ARBA" id="ARBA00023163"/>
    </source>
</evidence>
<evidence type="ECO:0000256" key="2">
    <source>
        <dbReference type="ARBA" id="ARBA00023015"/>
    </source>
</evidence>
<dbReference type="PANTHER" id="PTHR34824:SF1">
    <property type="entry name" value="HEAT-INDUCIBLE TRANSCRIPTION REPRESSOR HRCA"/>
    <property type="match status" value="1"/>
</dbReference>
<dbReference type="GO" id="GO:0003677">
    <property type="term" value="F:DNA binding"/>
    <property type="evidence" value="ECO:0007669"/>
    <property type="project" value="InterPro"/>
</dbReference>
<organism evidence="7 8">
    <name type="scientific">Faecalibacterium prausnitzii</name>
    <dbReference type="NCBI Taxonomy" id="853"/>
    <lineage>
        <taxon>Bacteria</taxon>
        <taxon>Bacillati</taxon>
        <taxon>Bacillota</taxon>
        <taxon>Clostridia</taxon>
        <taxon>Eubacteriales</taxon>
        <taxon>Oscillospiraceae</taxon>
        <taxon>Faecalibacterium</taxon>
    </lineage>
</organism>
<dbReference type="SUPFAM" id="SSF55781">
    <property type="entry name" value="GAF domain-like"/>
    <property type="match status" value="1"/>
</dbReference>
<dbReference type="OrthoDB" id="9783139at2"/>
<keyword evidence="1 5" id="KW-0678">Repressor</keyword>
<evidence type="ECO:0000313" key="8">
    <source>
        <dbReference type="Proteomes" id="UP000220904"/>
    </source>
</evidence>
<dbReference type="InterPro" id="IPR021153">
    <property type="entry name" value="HrcA_C"/>
</dbReference>
<dbReference type="InterPro" id="IPR002571">
    <property type="entry name" value="HrcA"/>
</dbReference>
<evidence type="ECO:0000256" key="1">
    <source>
        <dbReference type="ARBA" id="ARBA00022491"/>
    </source>
</evidence>
<evidence type="ECO:0000313" key="7">
    <source>
        <dbReference type="EMBL" id="PDX86274.1"/>
    </source>
</evidence>
<dbReference type="EMBL" id="NOUV01000015">
    <property type="protein sequence ID" value="PDX86274.1"/>
    <property type="molecule type" value="Genomic_DNA"/>
</dbReference>
<evidence type="ECO:0000259" key="6">
    <source>
        <dbReference type="Pfam" id="PF01628"/>
    </source>
</evidence>
<keyword evidence="2 5" id="KW-0805">Transcription regulation</keyword>
<name>A0A2A7B4E6_9FIRM</name>
<dbReference type="Gene3D" id="3.30.450.40">
    <property type="match status" value="1"/>
</dbReference>
<dbReference type="Gene3D" id="3.30.390.60">
    <property type="entry name" value="Heat-inducible transcription repressor hrca homolog, domain 3"/>
    <property type="match status" value="1"/>
</dbReference>
<dbReference type="PANTHER" id="PTHR34824">
    <property type="entry name" value="HEAT-INDUCIBLE TRANSCRIPTION REPRESSOR HRCA"/>
    <property type="match status" value="1"/>
</dbReference>
<evidence type="ECO:0000256" key="3">
    <source>
        <dbReference type="ARBA" id="ARBA00023016"/>
    </source>
</evidence>
<keyword evidence="3 5" id="KW-0346">Stress response</keyword>
<dbReference type="GO" id="GO:0045892">
    <property type="term" value="P:negative regulation of DNA-templated transcription"/>
    <property type="evidence" value="ECO:0007669"/>
    <property type="project" value="UniProtKB-UniRule"/>
</dbReference>
<dbReference type="Proteomes" id="UP000220904">
    <property type="component" value="Unassembled WGS sequence"/>
</dbReference>
<gene>
    <name evidence="5 7" type="primary">hrcA</name>
    <name evidence="7" type="ORF">CHR60_10370</name>
</gene>
<reference evidence="7 8" key="1">
    <citation type="journal article" date="2017" name="Front. Microbiol.">
        <title>New Insights into the Diversity of the Genus Faecalibacterium.</title>
        <authorList>
            <person name="Benevides L."/>
            <person name="Burman S."/>
            <person name="Martin R."/>
            <person name="Robert V."/>
            <person name="Thomas M."/>
            <person name="Miquel S."/>
            <person name="Chain F."/>
            <person name="Sokol H."/>
            <person name="Bermudez-Humaran L.G."/>
            <person name="Morrison M."/>
            <person name="Langella P."/>
            <person name="Azevedo V.A."/>
            <person name="Chatel J.M."/>
            <person name="Soares S."/>
        </authorList>
    </citation>
    <scope>NUCLEOTIDE SEQUENCE [LARGE SCALE GENOMIC DNA]</scope>
    <source>
        <strain evidence="7 8">AHMP21</strain>
    </source>
</reference>
<dbReference type="PIRSF" id="PIRSF005485">
    <property type="entry name" value="HrcA"/>
    <property type="match status" value="1"/>
</dbReference>
<evidence type="ECO:0000256" key="5">
    <source>
        <dbReference type="HAMAP-Rule" id="MF_00081"/>
    </source>
</evidence>
<dbReference type="HAMAP" id="MF_00081">
    <property type="entry name" value="HrcA"/>
    <property type="match status" value="1"/>
</dbReference>
<dbReference type="InterPro" id="IPR023120">
    <property type="entry name" value="WHTH_transcript_rep_HrcA_IDD"/>
</dbReference>
<comment type="similarity">
    <text evidence="5">Belongs to the HrcA family.</text>
</comment>
<dbReference type="AlphaFoldDB" id="A0A2A7B4E6"/>
<dbReference type="NCBIfam" id="TIGR00331">
    <property type="entry name" value="hrcA"/>
    <property type="match status" value="1"/>
</dbReference>
<keyword evidence="4 5" id="KW-0804">Transcription</keyword>